<dbReference type="CDD" id="cd00090">
    <property type="entry name" value="HTH_ARSR"/>
    <property type="match status" value="1"/>
</dbReference>
<dbReference type="EMBL" id="QGDD01000010">
    <property type="protein sequence ID" value="PWN01216.1"/>
    <property type="molecule type" value="Genomic_DNA"/>
</dbReference>
<dbReference type="Proteomes" id="UP000245507">
    <property type="component" value="Unassembled WGS sequence"/>
</dbReference>
<evidence type="ECO:0000259" key="1">
    <source>
        <dbReference type="Pfam" id="PF01022"/>
    </source>
</evidence>
<evidence type="ECO:0000313" key="2">
    <source>
        <dbReference type="EMBL" id="PWN01216.1"/>
    </source>
</evidence>
<dbReference type="AlphaFoldDB" id="A0A316TNA3"/>
<evidence type="ECO:0000313" key="3">
    <source>
        <dbReference type="Proteomes" id="UP000245507"/>
    </source>
</evidence>
<gene>
    <name evidence="2" type="ORF">DJ010_18790</name>
</gene>
<organism evidence="2 3">
    <name type="scientific">Nocardioides silvaticus</name>
    <dbReference type="NCBI Taxonomy" id="2201891"/>
    <lineage>
        <taxon>Bacteria</taxon>
        <taxon>Bacillati</taxon>
        <taxon>Actinomycetota</taxon>
        <taxon>Actinomycetes</taxon>
        <taxon>Propionibacteriales</taxon>
        <taxon>Nocardioidaceae</taxon>
        <taxon>Nocardioides</taxon>
    </lineage>
</organism>
<keyword evidence="3" id="KW-1185">Reference proteome</keyword>
<dbReference type="InterPro" id="IPR036388">
    <property type="entry name" value="WH-like_DNA-bd_sf"/>
</dbReference>
<dbReference type="Gene3D" id="1.10.10.10">
    <property type="entry name" value="Winged helix-like DNA-binding domain superfamily/Winged helix DNA-binding domain"/>
    <property type="match status" value="1"/>
</dbReference>
<sequence length="210" mass="23664">MGGMPRKPAAERHHLPDDRPSELVDVLIAFHHPTRRWLHEILALEGPASVGGLAGRTGLAVGSVSHHLKPLHQQGFVEPAPELARDTRESWWRVVPRQLSWSADDFLADTPGRLVADRAEVENFRHQVRAVQQWMTRASSAPEKWRRAATSADTTTRATAAQLRDLSSRLQDVMVAWADECVRDAAERPQRERRPVRVVVRTFPTEAVHP</sequence>
<reference evidence="2 3" key="1">
    <citation type="submission" date="2018-05" db="EMBL/GenBank/DDBJ databases">
        <title>Nocardioides silvaticus genome.</title>
        <authorList>
            <person name="Li C."/>
            <person name="Wang G."/>
        </authorList>
    </citation>
    <scope>NUCLEOTIDE SEQUENCE [LARGE SCALE GENOMIC DNA]</scope>
    <source>
        <strain evidence="2 3">CCTCC AB 2018079</strain>
    </source>
</reference>
<dbReference type="InterPro" id="IPR001845">
    <property type="entry name" value="HTH_ArsR_DNA-bd_dom"/>
</dbReference>
<dbReference type="Pfam" id="PF01022">
    <property type="entry name" value="HTH_5"/>
    <property type="match status" value="1"/>
</dbReference>
<dbReference type="SUPFAM" id="SSF46785">
    <property type="entry name" value="Winged helix' DNA-binding domain"/>
    <property type="match status" value="1"/>
</dbReference>
<comment type="caution">
    <text evidence="2">The sequence shown here is derived from an EMBL/GenBank/DDBJ whole genome shotgun (WGS) entry which is preliminary data.</text>
</comment>
<protein>
    <submittedName>
        <fullName evidence="2">Transcriptional regulator</fullName>
    </submittedName>
</protein>
<feature type="domain" description="HTH arsR-type" evidence="1">
    <location>
        <begin position="34"/>
        <end position="78"/>
    </location>
</feature>
<dbReference type="GO" id="GO:0003700">
    <property type="term" value="F:DNA-binding transcription factor activity"/>
    <property type="evidence" value="ECO:0007669"/>
    <property type="project" value="InterPro"/>
</dbReference>
<proteinExistence type="predicted"/>
<accession>A0A316TNA3</accession>
<name>A0A316TNA3_9ACTN</name>
<dbReference type="InterPro" id="IPR036390">
    <property type="entry name" value="WH_DNA-bd_sf"/>
</dbReference>
<dbReference type="InterPro" id="IPR011991">
    <property type="entry name" value="ArsR-like_HTH"/>
</dbReference>